<evidence type="ECO:0000313" key="2">
    <source>
        <dbReference type="Proteomes" id="UP000828251"/>
    </source>
</evidence>
<name>A0A9D4AK91_9ROSI</name>
<dbReference type="EMBL" id="JAIQCV010000002">
    <property type="protein sequence ID" value="KAH1123320.1"/>
    <property type="molecule type" value="Genomic_DNA"/>
</dbReference>
<dbReference type="InterPro" id="IPR039620">
    <property type="entry name" value="BKI1/MAKR1/3/4"/>
</dbReference>
<dbReference type="GO" id="GO:0005886">
    <property type="term" value="C:plasma membrane"/>
    <property type="evidence" value="ECO:0007669"/>
    <property type="project" value="InterPro"/>
</dbReference>
<reference evidence="1 2" key="1">
    <citation type="journal article" date="2021" name="Plant Biotechnol. J.">
        <title>Multi-omics assisted identification of the key and species-specific regulatory components of drought-tolerant mechanisms in Gossypium stocksii.</title>
        <authorList>
            <person name="Yu D."/>
            <person name="Ke L."/>
            <person name="Zhang D."/>
            <person name="Wu Y."/>
            <person name="Sun Y."/>
            <person name="Mei J."/>
            <person name="Sun J."/>
            <person name="Sun Y."/>
        </authorList>
    </citation>
    <scope>NUCLEOTIDE SEQUENCE [LARGE SCALE GENOMIC DNA]</scope>
    <source>
        <strain evidence="2">cv. E1</strain>
        <tissue evidence="1">Leaf</tissue>
    </source>
</reference>
<dbReference type="Proteomes" id="UP000828251">
    <property type="component" value="Unassembled WGS sequence"/>
</dbReference>
<proteinExistence type="predicted"/>
<comment type="caution">
    <text evidence="1">The sequence shown here is derived from an EMBL/GenBank/DDBJ whole genome shotgun (WGS) entry which is preliminary data.</text>
</comment>
<dbReference type="AlphaFoldDB" id="A0A9D4AK91"/>
<evidence type="ECO:0000313" key="1">
    <source>
        <dbReference type="EMBL" id="KAH1123320.1"/>
    </source>
</evidence>
<dbReference type="Gene3D" id="2.40.70.10">
    <property type="entry name" value="Acid Proteases"/>
    <property type="match status" value="1"/>
</dbReference>
<keyword evidence="2" id="KW-1185">Reference proteome</keyword>
<dbReference type="PANTHER" id="PTHR33312:SF21">
    <property type="entry name" value="MEMBRANE-ASSOCIATED KINASE REGULATOR 3-RELATED"/>
    <property type="match status" value="1"/>
</dbReference>
<protein>
    <submittedName>
        <fullName evidence="1">Uncharacterized protein</fullName>
    </submittedName>
</protein>
<dbReference type="Pfam" id="PF08284">
    <property type="entry name" value="RVP_2"/>
    <property type="match status" value="1"/>
</dbReference>
<dbReference type="PANTHER" id="PTHR33312">
    <property type="entry name" value="MEMBRANE-ASSOCIATED KINASE REGULATOR 4-RELATED"/>
    <property type="match status" value="1"/>
</dbReference>
<sequence length="396" mass="43707">METTQASYNNGDEEDYIDIEVSSSASNLLFYPITSPPSPQFEFQTCSSFYGEIASTTSPADELFYKGKLLPLHLPPRLQMLQSLLQTEEHCSSMASSSSSSGFIGNNLKKSWCRKLKQIKQSTITQKLKSLFNKSGCSYECCCVSASVNTNGSHRRSFSGVIQRYSTPIMSLSTSSSSSSSSSSSLSSSFSFGSRGFGDLHLLKRSNSSNSEVESSIQGAIVHSAQGLCYHCDKKYTWDHKCKSKPQLLLFGEDRNFPPVLDPHHSDPNLVVRLQLQEVLTESTISYNALVGGCSTTTLRFTSQVHGKSVQILLDVGSTHNFVQTPVATYPRLPIETTAHFSVLVGNGDHLVYTGISQQVTLLIQGQEILVDFYVLPLQGWTMLHRFFSLHTRVTK</sequence>
<dbReference type="OrthoDB" id="1938320at2759"/>
<gene>
    <name evidence="1" type="ORF">J1N35_006480</name>
</gene>
<accession>A0A9D4AK91</accession>
<dbReference type="GO" id="GO:0019210">
    <property type="term" value="F:kinase inhibitor activity"/>
    <property type="evidence" value="ECO:0007669"/>
    <property type="project" value="InterPro"/>
</dbReference>
<dbReference type="InterPro" id="IPR021109">
    <property type="entry name" value="Peptidase_aspartic_dom_sf"/>
</dbReference>
<organism evidence="1 2">
    <name type="scientific">Gossypium stocksii</name>
    <dbReference type="NCBI Taxonomy" id="47602"/>
    <lineage>
        <taxon>Eukaryota</taxon>
        <taxon>Viridiplantae</taxon>
        <taxon>Streptophyta</taxon>
        <taxon>Embryophyta</taxon>
        <taxon>Tracheophyta</taxon>
        <taxon>Spermatophyta</taxon>
        <taxon>Magnoliopsida</taxon>
        <taxon>eudicotyledons</taxon>
        <taxon>Gunneridae</taxon>
        <taxon>Pentapetalae</taxon>
        <taxon>rosids</taxon>
        <taxon>malvids</taxon>
        <taxon>Malvales</taxon>
        <taxon>Malvaceae</taxon>
        <taxon>Malvoideae</taxon>
        <taxon>Gossypium</taxon>
    </lineage>
</organism>
<dbReference type="CDD" id="cd00303">
    <property type="entry name" value="retropepsin_like"/>
    <property type="match status" value="1"/>
</dbReference>